<feature type="compositionally biased region" description="Polar residues" evidence="1">
    <location>
        <begin position="465"/>
        <end position="511"/>
    </location>
</feature>
<evidence type="ECO:0000313" key="2">
    <source>
        <dbReference type="EnsemblMetazoa" id="OVOC7713.1"/>
    </source>
</evidence>
<evidence type="ECO:0000313" key="3">
    <source>
        <dbReference type="Proteomes" id="UP000024404"/>
    </source>
</evidence>
<dbReference type="EMBL" id="CMVM020000230">
    <property type="status" value="NOT_ANNOTATED_CDS"/>
    <property type="molecule type" value="Genomic_DNA"/>
</dbReference>
<reference evidence="3" key="1">
    <citation type="submission" date="2013-10" db="EMBL/GenBank/DDBJ databases">
        <title>Genome sequencing of Onchocerca volvulus.</title>
        <authorList>
            <person name="Cotton J."/>
            <person name="Tsai J."/>
            <person name="Stanley E."/>
            <person name="Tracey A."/>
            <person name="Holroyd N."/>
            <person name="Lustigman S."/>
            <person name="Berriman M."/>
        </authorList>
    </citation>
    <scope>NUCLEOTIDE SEQUENCE</scope>
</reference>
<reference evidence="2" key="2">
    <citation type="submission" date="2022-06" db="UniProtKB">
        <authorList>
            <consortium name="EnsemblMetazoa"/>
        </authorList>
    </citation>
    <scope>IDENTIFICATION</scope>
</reference>
<feature type="compositionally biased region" description="Basic residues" evidence="1">
    <location>
        <begin position="327"/>
        <end position="339"/>
    </location>
</feature>
<name>A0A8R1TZ95_ONCVO</name>
<feature type="compositionally biased region" description="Basic and acidic residues" evidence="1">
    <location>
        <begin position="393"/>
        <end position="405"/>
    </location>
</feature>
<feature type="compositionally biased region" description="Polar residues" evidence="1">
    <location>
        <begin position="353"/>
        <end position="364"/>
    </location>
</feature>
<keyword evidence="3" id="KW-1185">Reference proteome</keyword>
<organism evidence="2 3">
    <name type="scientific">Onchocerca volvulus</name>
    <dbReference type="NCBI Taxonomy" id="6282"/>
    <lineage>
        <taxon>Eukaryota</taxon>
        <taxon>Metazoa</taxon>
        <taxon>Ecdysozoa</taxon>
        <taxon>Nematoda</taxon>
        <taxon>Chromadorea</taxon>
        <taxon>Rhabditida</taxon>
        <taxon>Spirurina</taxon>
        <taxon>Spiruromorpha</taxon>
        <taxon>Filarioidea</taxon>
        <taxon>Onchocercidae</taxon>
        <taxon>Onchocerca</taxon>
    </lineage>
</organism>
<feature type="region of interest" description="Disordered" evidence="1">
    <location>
        <begin position="323"/>
        <end position="364"/>
    </location>
</feature>
<dbReference type="Proteomes" id="UP000024404">
    <property type="component" value="Unassembled WGS sequence"/>
</dbReference>
<dbReference type="EnsemblMetazoa" id="OVOC7713.1">
    <property type="protein sequence ID" value="OVOC7713.1"/>
    <property type="gene ID" value="WBGene00244522"/>
</dbReference>
<accession>A0A8R1TZ95</accession>
<feature type="region of interest" description="Disordered" evidence="1">
    <location>
        <begin position="445"/>
        <end position="511"/>
    </location>
</feature>
<evidence type="ECO:0000256" key="1">
    <source>
        <dbReference type="SAM" id="MobiDB-lite"/>
    </source>
</evidence>
<dbReference type="AlphaFoldDB" id="A0A8R1TZ95"/>
<feature type="region of interest" description="Disordered" evidence="1">
    <location>
        <begin position="384"/>
        <end position="416"/>
    </location>
</feature>
<sequence length="511" mass="57876">MFKLIAHVKCWNNIGKRCYFINETNFLNQMVTGNIRIRAICNDQSIYSCDVSLGSFHGTKDSVNCKGLMKLYPSDKSLKNLHVHVVMCIFNTDHMHPTIFQQSTLAVNRNIQADCCRMNQKTQTGGKMRHAATQHQKTKNKQTQVKEQVKYVTTKDAAIQLSTRISQQQMTEIIAEIISQVLKADKKRQESRKYAGKKLSSIDENLNRIKVDNLSGKTISFSKKPITKSMEYFNEAQKKAKYQRLRTSRLANLYDNRSKCNAEKLCNKPGITDVRDQRYANIINNRSNSYNVICRRELLNKLDRLIAQKMIILRKIRMIKSTDRNNRSKNSKQKIKRLCRTSSSANPADRSTKQMVNMKSSAGKNTAANISMLDNNWLSTKFRKQNSTQKLSSSDKSDNDSDKISDYSTASSDKLAPSLTATTSEYTSGPSTVRNLTKNFEKNLITETHKKNSSHKTSESDPKMLSNNSTDISSGDKNNAENDNNTSSTARTVSSEFSSEASTVTELQPIK</sequence>
<proteinExistence type="predicted"/>
<dbReference type="OMA" id="DQSIYSC"/>
<protein>
    <submittedName>
        <fullName evidence="2">Uncharacterized protein</fullName>
    </submittedName>
</protein>